<evidence type="ECO:0000313" key="1">
    <source>
        <dbReference type="EMBL" id="AFZ09164.1"/>
    </source>
</evidence>
<dbReference type="Proteomes" id="UP000010478">
    <property type="component" value="Chromosome"/>
</dbReference>
<dbReference type="HOGENOM" id="CLU_2220527_0_0_3"/>
<dbReference type="KEGG" id="oni:Osc7112_4896"/>
<keyword evidence="2" id="KW-1185">Reference proteome</keyword>
<accession>K9VNN3</accession>
<sequence>MAALKIFTTALSISTLKTFSVADQRMLRGSIAHSKQVGINIGKVNHPVPNPLRRSEPGFLSLIEGLNELRGLKKPVSASRTIVETRVVQGLIADVKRGFSNKRAYG</sequence>
<organism evidence="1 2">
    <name type="scientific">Phormidium nigroviride PCC 7112</name>
    <dbReference type="NCBI Taxonomy" id="179408"/>
    <lineage>
        <taxon>Bacteria</taxon>
        <taxon>Bacillati</taxon>
        <taxon>Cyanobacteriota</taxon>
        <taxon>Cyanophyceae</taxon>
        <taxon>Oscillatoriophycideae</taxon>
        <taxon>Oscillatoriales</taxon>
        <taxon>Oscillatoriaceae</taxon>
        <taxon>Phormidium</taxon>
    </lineage>
</organism>
<dbReference type="AlphaFoldDB" id="K9VNN3"/>
<gene>
    <name evidence="1" type="ORF">Osc7112_4896</name>
</gene>
<name>K9VNN3_9CYAN</name>
<evidence type="ECO:0000313" key="2">
    <source>
        <dbReference type="Proteomes" id="UP000010478"/>
    </source>
</evidence>
<reference evidence="1 2" key="1">
    <citation type="submission" date="2012-05" db="EMBL/GenBank/DDBJ databases">
        <title>Finished chromosome of genome of Oscillatoria sp. PCC 7112.</title>
        <authorList>
            <consortium name="US DOE Joint Genome Institute"/>
            <person name="Gugger M."/>
            <person name="Coursin T."/>
            <person name="Rippka R."/>
            <person name="Tandeau De Marsac N."/>
            <person name="Huntemann M."/>
            <person name="Wei C.-L."/>
            <person name="Han J."/>
            <person name="Detter J.C."/>
            <person name="Han C."/>
            <person name="Tapia R."/>
            <person name="Davenport K."/>
            <person name="Daligault H."/>
            <person name="Erkkila T."/>
            <person name="Gu W."/>
            <person name="Munk A.C.C."/>
            <person name="Teshima H."/>
            <person name="Xu Y."/>
            <person name="Chain P."/>
            <person name="Chen A."/>
            <person name="Krypides N."/>
            <person name="Mavromatis K."/>
            <person name="Markowitz V."/>
            <person name="Szeto E."/>
            <person name="Ivanova N."/>
            <person name="Mikhailova N."/>
            <person name="Ovchinnikova G."/>
            <person name="Pagani I."/>
            <person name="Pati A."/>
            <person name="Goodwin L."/>
            <person name="Peters L."/>
            <person name="Pitluck S."/>
            <person name="Woyke T."/>
            <person name="Kerfeld C."/>
        </authorList>
    </citation>
    <scope>NUCLEOTIDE SEQUENCE [LARGE SCALE GENOMIC DNA]</scope>
    <source>
        <strain evidence="1 2">PCC 7112</strain>
    </source>
</reference>
<protein>
    <submittedName>
        <fullName evidence="1">Uncharacterized protein</fullName>
    </submittedName>
</protein>
<proteinExistence type="predicted"/>
<dbReference type="EMBL" id="CP003614">
    <property type="protein sequence ID" value="AFZ09164.1"/>
    <property type="molecule type" value="Genomic_DNA"/>
</dbReference>